<dbReference type="SUPFAM" id="SSF144010">
    <property type="entry name" value="CofE-like"/>
    <property type="match status" value="1"/>
</dbReference>
<feature type="domain" description="Coenzyme F420:L-glutamate ligase-like" evidence="8">
    <location>
        <begin position="18"/>
        <end position="222"/>
    </location>
</feature>
<evidence type="ECO:0000256" key="6">
    <source>
        <dbReference type="ARBA" id="ARBA00023134"/>
    </source>
</evidence>
<keyword evidence="4" id="KW-0460">Magnesium</keyword>
<dbReference type="InterPro" id="IPR002847">
    <property type="entry name" value="F420-0_gamma-glut_ligase-dom"/>
</dbReference>
<evidence type="ECO:0000256" key="7">
    <source>
        <dbReference type="ARBA" id="ARBA00023211"/>
    </source>
</evidence>
<keyword evidence="2" id="KW-0479">Metal-binding</keyword>
<dbReference type="PANTHER" id="PTHR47917">
    <property type="match status" value="1"/>
</dbReference>
<dbReference type="GO" id="GO:0046872">
    <property type="term" value="F:metal ion binding"/>
    <property type="evidence" value="ECO:0007669"/>
    <property type="project" value="UniProtKB-KW"/>
</dbReference>
<evidence type="ECO:0000256" key="2">
    <source>
        <dbReference type="ARBA" id="ARBA00022723"/>
    </source>
</evidence>
<gene>
    <name evidence="9" type="ORF">VV02_10690</name>
</gene>
<dbReference type="GO" id="GO:0005525">
    <property type="term" value="F:GTP binding"/>
    <property type="evidence" value="ECO:0007669"/>
    <property type="project" value="UniProtKB-KW"/>
</dbReference>
<dbReference type="Pfam" id="PF01996">
    <property type="entry name" value="F420_ligase"/>
    <property type="match status" value="1"/>
</dbReference>
<dbReference type="RefSeq" id="WP_083450069.1">
    <property type="nucleotide sequence ID" value="NZ_CP011112.1"/>
</dbReference>
<dbReference type="Proteomes" id="UP000066480">
    <property type="component" value="Chromosome"/>
</dbReference>
<keyword evidence="3" id="KW-0547">Nucleotide-binding</keyword>
<protein>
    <recommendedName>
        <fullName evidence="8">Coenzyme F420:L-glutamate ligase-like domain-containing protein</fullName>
    </recommendedName>
</protein>
<name>A0A0K1JHN6_9MICO</name>
<dbReference type="KEGG" id="lmoi:VV02_10690"/>
<keyword evidence="10" id="KW-1185">Reference proteome</keyword>
<evidence type="ECO:0000313" key="10">
    <source>
        <dbReference type="Proteomes" id="UP000066480"/>
    </source>
</evidence>
<evidence type="ECO:0000256" key="3">
    <source>
        <dbReference type="ARBA" id="ARBA00022741"/>
    </source>
</evidence>
<reference evidence="9 10" key="1">
    <citation type="submission" date="2015-03" db="EMBL/GenBank/DDBJ databases">
        <title>Luteipulveratus halotolerans sp. nov., a novel actinobacterium (Dermacoccaceae) from Sarawak, Malaysia.</title>
        <authorList>
            <person name="Juboi H."/>
            <person name="Basik A."/>
            <person name="Shamsul S.S."/>
            <person name="Arnold P."/>
            <person name="Schmitt E.K."/>
            <person name="Sanglier J.-J."/>
            <person name="Yeo T."/>
        </authorList>
    </citation>
    <scope>NUCLEOTIDE SEQUENCE [LARGE SCALE GENOMIC DNA]</scope>
    <source>
        <strain evidence="9 10">MN07-A0370</strain>
    </source>
</reference>
<dbReference type="AlphaFoldDB" id="A0A0K1JHN6"/>
<organism evidence="9 10">
    <name type="scientific">Luteipulveratus mongoliensis</name>
    <dbReference type="NCBI Taxonomy" id="571913"/>
    <lineage>
        <taxon>Bacteria</taxon>
        <taxon>Bacillati</taxon>
        <taxon>Actinomycetota</taxon>
        <taxon>Actinomycetes</taxon>
        <taxon>Micrococcales</taxon>
        <taxon>Dermacoccaceae</taxon>
        <taxon>Luteipulveratus</taxon>
    </lineage>
</organism>
<dbReference type="EMBL" id="CP011112">
    <property type="protein sequence ID" value="AKU16219.1"/>
    <property type="molecule type" value="Genomic_DNA"/>
</dbReference>
<accession>A0A0K1JHN6</accession>
<dbReference type="InterPro" id="IPR008225">
    <property type="entry name" value="F420-0_g-glutamyl_ligase"/>
</dbReference>
<dbReference type="STRING" id="571913.VV02_10690"/>
<evidence type="ECO:0000256" key="4">
    <source>
        <dbReference type="ARBA" id="ARBA00022842"/>
    </source>
</evidence>
<evidence type="ECO:0000313" key="9">
    <source>
        <dbReference type="EMBL" id="AKU16219.1"/>
    </source>
</evidence>
<keyword evidence="1" id="KW-0436">Ligase</keyword>
<keyword evidence="7" id="KW-0464">Manganese</keyword>
<dbReference type="OrthoDB" id="9788295at2"/>
<evidence type="ECO:0000256" key="1">
    <source>
        <dbReference type="ARBA" id="ARBA00022598"/>
    </source>
</evidence>
<keyword evidence="5" id="KW-0630">Potassium</keyword>
<keyword evidence="6" id="KW-0342">GTP-binding</keyword>
<dbReference type="Gene3D" id="3.30.1330.100">
    <property type="entry name" value="CofE-like"/>
    <property type="match status" value="2"/>
</dbReference>
<evidence type="ECO:0000256" key="5">
    <source>
        <dbReference type="ARBA" id="ARBA00022958"/>
    </source>
</evidence>
<evidence type="ECO:0000259" key="8">
    <source>
        <dbReference type="Pfam" id="PF01996"/>
    </source>
</evidence>
<dbReference type="GO" id="GO:0052618">
    <property type="term" value="F:coenzyme F420-0:L-glutamate ligase activity"/>
    <property type="evidence" value="ECO:0007669"/>
    <property type="project" value="TreeGrafter"/>
</dbReference>
<dbReference type="PANTHER" id="PTHR47917:SF1">
    <property type="entry name" value="COENZYME F420:L-GLUTAMATE LIGASE"/>
    <property type="match status" value="1"/>
</dbReference>
<proteinExistence type="predicted"/>
<sequence length="355" mass="36963">MPESTPPGAVLLIPVRGLPEIGPGDDLGLLIMRALEQAGSPLQDGDILVVTSKVVSKAEGLVVRTTQPSDRQELVLRESDRVVSERATSTGLTRVVAAHAGPVMAGAGIDASNTGEADLLLLPQDPDASARWVHDKVLAASTEPLRIGVVLSDTAGRPWRAGLVDLALGLSGIEGIDDLRGRADTDGRDLAVTVRCLADELAAAADLVKGKIDRVPAAVIRGLSHLVVSDGSSARSLVRSGPDDWFALGRAEAVREALGIRAGSPESENVGIESVHPETLSQRVDRALQVALHGCDGVEAAHPAGDASTLRIRARDDIQLGRAVARLEVALAGERLTATTAYDDSTSVVHVTQPS</sequence>
<dbReference type="NCBIfam" id="TIGR01916">
    <property type="entry name" value="F420_cofE"/>
    <property type="match status" value="1"/>
</dbReference>